<feature type="region of interest" description="Disordered" evidence="11">
    <location>
        <begin position="511"/>
        <end position="537"/>
    </location>
</feature>
<evidence type="ECO:0000256" key="4">
    <source>
        <dbReference type="ARBA" id="ARBA00022692"/>
    </source>
</evidence>
<dbReference type="SUPFAM" id="SSF53448">
    <property type="entry name" value="Nucleotide-diphospho-sugar transferases"/>
    <property type="match status" value="2"/>
</dbReference>
<dbReference type="AlphaFoldDB" id="A0A182J0V2"/>
<dbReference type="EC" id="2.4.1.-" evidence="10"/>
<feature type="transmembrane region" description="Helical" evidence="10">
    <location>
        <begin position="30"/>
        <end position="50"/>
    </location>
</feature>
<keyword evidence="6 10" id="KW-1133">Transmembrane helix</keyword>
<evidence type="ECO:0000256" key="10">
    <source>
        <dbReference type="RuleBase" id="RU364016"/>
    </source>
</evidence>
<evidence type="ECO:0000256" key="11">
    <source>
        <dbReference type="SAM" id="MobiDB-lite"/>
    </source>
</evidence>
<dbReference type="InterPro" id="IPR051227">
    <property type="entry name" value="CS_glycosyltransferase"/>
</dbReference>
<comment type="subcellular location">
    <subcellularLocation>
        <location evidence="1 10">Golgi apparatus</location>
        <location evidence="1 10">Golgi stack membrane</location>
        <topology evidence="1 10">Single-pass type II membrane protein</topology>
    </subcellularLocation>
</comment>
<dbReference type="GO" id="GO:0047238">
    <property type="term" value="F:glucuronosyl-N-acetylgalactosaminyl-proteoglycan 4-beta-N-acetylgalactosaminyltransferase activity"/>
    <property type="evidence" value="ECO:0007669"/>
    <property type="project" value="TreeGrafter"/>
</dbReference>
<name>A0A182J0V2_ANOAO</name>
<dbReference type="Gene3D" id="3.90.550.10">
    <property type="entry name" value="Spore Coat Polysaccharide Biosynthesis Protein SpsA, Chain A"/>
    <property type="match status" value="1"/>
</dbReference>
<evidence type="ECO:0000256" key="7">
    <source>
        <dbReference type="ARBA" id="ARBA00023034"/>
    </source>
</evidence>
<dbReference type="FunFam" id="3.90.550.50:FF:000004">
    <property type="entry name" value="Hexosyltransferase"/>
    <property type="match status" value="1"/>
</dbReference>
<evidence type="ECO:0000256" key="1">
    <source>
        <dbReference type="ARBA" id="ARBA00004447"/>
    </source>
</evidence>
<evidence type="ECO:0000256" key="8">
    <source>
        <dbReference type="ARBA" id="ARBA00023136"/>
    </source>
</evidence>
<dbReference type="Gene3D" id="3.90.550.50">
    <property type="match status" value="1"/>
</dbReference>
<organism evidence="12">
    <name type="scientific">Anopheles atroparvus</name>
    <name type="common">European mosquito</name>
    <dbReference type="NCBI Taxonomy" id="41427"/>
    <lineage>
        <taxon>Eukaryota</taxon>
        <taxon>Metazoa</taxon>
        <taxon>Ecdysozoa</taxon>
        <taxon>Arthropoda</taxon>
        <taxon>Hexapoda</taxon>
        <taxon>Insecta</taxon>
        <taxon>Pterygota</taxon>
        <taxon>Neoptera</taxon>
        <taxon>Endopterygota</taxon>
        <taxon>Diptera</taxon>
        <taxon>Nematocera</taxon>
        <taxon>Culicoidea</taxon>
        <taxon>Culicidae</taxon>
        <taxon>Anophelinae</taxon>
        <taxon>Anopheles</taxon>
    </lineage>
</organism>
<dbReference type="InterPro" id="IPR008428">
    <property type="entry name" value="Chond_GalNAc"/>
</dbReference>
<feature type="region of interest" description="Disordered" evidence="11">
    <location>
        <begin position="1"/>
        <end position="21"/>
    </location>
</feature>
<dbReference type="GO" id="GO:0032580">
    <property type="term" value="C:Golgi cisterna membrane"/>
    <property type="evidence" value="ECO:0007669"/>
    <property type="project" value="UniProtKB-SubCell"/>
</dbReference>
<feature type="compositionally biased region" description="Basic residues" evidence="11">
    <location>
        <begin position="1"/>
        <end position="11"/>
    </location>
</feature>
<keyword evidence="4 10" id="KW-0812">Transmembrane</keyword>
<dbReference type="Pfam" id="PF05679">
    <property type="entry name" value="CHGN"/>
    <property type="match status" value="1"/>
</dbReference>
<keyword evidence="5 10" id="KW-0735">Signal-anchor</keyword>
<accession>A0A182J0V2</accession>
<reference evidence="12" key="1">
    <citation type="submission" date="2022-08" db="UniProtKB">
        <authorList>
            <consortium name="EnsemblMetazoa"/>
        </authorList>
    </citation>
    <scope>IDENTIFICATION</scope>
    <source>
        <strain evidence="12">EBRO</strain>
    </source>
</reference>
<proteinExistence type="inferred from homology"/>
<evidence type="ECO:0000256" key="2">
    <source>
        <dbReference type="ARBA" id="ARBA00009239"/>
    </source>
</evidence>
<evidence type="ECO:0000256" key="6">
    <source>
        <dbReference type="ARBA" id="ARBA00022989"/>
    </source>
</evidence>
<evidence type="ECO:0000256" key="3">
    <source>
        <dbReference type="ARBA" id="ARBA00022679"/>
    </source>
</evidence>
<evidence type="ECO:0000256" key="9">
    <source>
        <dbReference type="ARBA" id="ARBA00023180"/>
    </source>
</evidence>
<keyword evidence="7 10" id="KW-0333">Golgi apparatus</keyword>
<dbReference type="EnsemblMetazoa" id="AATE009214-RA">
    <property type="protein sequence ID" value="AATE009214-PA.1"/>
    <property type="gene ID" value="AATE009214"/>
</dbReference>
<sequence>MIEAKQRKRKARSDSNKGDRIASMSQRRKILYGLFGIIVGLCVGAFLRTYRTLEIVSMCNSINSMKQRSALDIIGLQPSETPSNSQSTLVFVGVMTAKEFLQGRARAVYDTWGRQIPGKIAFFSSQDSSAPGLPLVALKGVDDRYPPQKKSFMMLHYMYEHYIDRFEWFARADDDVYVRADRLEKFLRSIDSSKPQFIGQAGRGNSEDFGLLSLEFDENFCMGGPGVIMSRETLRRVAPHIPTCLKNLYSTHEDVEVGRCVQKFAGVPCTWNYEMQSILHHNSSGSRAFAGNLKSKEVHSAITLHPLKKPALMYRLHAYTLGLRAQELRQESLLLHRDIAQMTALLQIPRINKNLAPGVPIFPQDESSSDYLGDHNVLGATPDLNRHRPRTLDELVEWDFIAKSLYSGMHPNPKRRIESSVKEGLNDVIREIMEHINNFSRQRGRVIEFRELLYGYMRVNSLYGQDLILDLLLVYKKYRGKKMTVPVRRHLYIQRSFTEIRVREITDGVVPSQALPTSPGERRHHQPHGAPSDPTGRFIDATGLDRISHRMKSLFNGGIERLSDTLGVPSGGGSLGGPERRPAPDRIVFVIPLSGRSETFMRFLRNFEEVALRQDRRTDLLVSMFVEPVESPMVVRLLDRLRVRYPAARINHLQLYGNFSRGVALDRAIRSAYCAPDDILFFIDVDMVFTVRTLERIRHHVIRHRQIYLPIVFSEYDPRAPGTILAEAEAAAMASGSPSEPAGGPYNATGAAPERNFSAPYAITDERGYFRQFGYGLAGIYKADLLHPDLKGFSTDITGWGLEDVKFLENVIALNQRGNQRLAAIAEGRWDPLAVAASLAGTGAPSAGLGDGTAGAPGDVVAPSEELAIFRAPDPSLVHIFHPIHCDTNLEEAQYKMCRGTKANTLGSFRTMDDRFSHSQPLLMYARSQSVPRGSG</sequence>
<dbReference type="PANTHER" id="PTHR12369">
    <property type="entry name" value="CHONDROITIN SYNTHASE"/>
    <property type="match status" value="1"/>
</dbReference>
<keyword evidence="3 10" id="KW-0808">Transferase</keyword>
<dbReference type="VEuPathDB" id="VectorBase:AATE009214"/>
<protein>
    <recommendedName>
        <fullName evidence="10">Hexosyltransferase</fullName>
        <ecNumber evidence="10">2.4.1.-</ecNumber>
    </recommendedName>
</protein>
<comment type="similarity">
    <text evidence="2 10">Belongs to the chondroitin N-acetylgalactosaminyltransferase family.</text>
</comment>
<keyword evidence="8 10" id="KW-0472">Membrane</keyword>
<dbReference type="STRING" id="41427.A0A182J0V2"/>
<evidence type="ECO:0000256" key="5">
    <source>
        <dbReference type="ARBA" id="ARBA00022968"/>
    </source>
</evidence>
<dbReference type="PANTHER" id="PTHR12369:SF11">
    <property type="entry name" value="HEXOSYLTRANSFERASE"/>
    <property type="match status" value="1"/>
</dbReference>
<dbReference type="InterPro" id="IPR029044">
    <property type="entry name" value="Nucleotide-diphossugar_trans"/>
</dbReference>
<evidence type="ECO:0000313" key="12">
    <source>
        <dbReference type="EnsemblMetazoa" id="AATE009214-PA.1"/>
    </source>
</evidence>
<keyword evidence="9" id="KW-0325">Glycoprotein</keyword>